<gene>
    <name evidence="2" type="ORF">ES288_A13G241500v1</name>
</gene>
<proteinExistence type="predicted"/>
<feature type="compositionally biased region" description="Basic residues" evidence="1">
    <location>
        <begin position="14"/>
        <end position="29"/>
    </location>
</feature>
<evidence type="ECO:0000313" key="2">
    <source>
        <dbReference type="EMBL" id="TYG87759.1"/>
    </source>
</evidence>
<feature type="region of interest" description="Disordered" evidence="1">
    <location>
        <begin position="1"/>
        <end position="81"/>
    </location>
</feature>
<name>A0A5D2E3C4_GOSDA</name>
<evidence type="ECO:0000313" key="3">
    <source>
        <dbReference type="Proteomes" id="UP000323506"/>
    </source>
</evidence>
<organism evidence="2 3">
    <name type="scientific">Gossypium darwinii</name>
    <name type="common">Darwin's cotton</name>
    <name type="synonym">Gossypium barbadense var. darwinii</name>
    <dbReference type="NCBI Taxonomy" id="34276"/>
    <lineage>
        <taxon>Eukaryota</taxon>
        <taxon>Viridiplantae</taxon>
        <taxon>Streptophyta</taxon>
        <taxon>Embryophyta</taxon>
        <taxon>Tracheophyta</taxon>
        <taxon>Spermatophyta</taxon>
        <taxon>Magnoliopsida</taxon>
        <taxon>eudicotyledons</taxon>
        <taxon>Gunneridae</taxon>
        <taxon>Pentapetalae</taxon>
        <taxon>rosids</taxon>
        <taxon>malvids</taxon>
        <taxon>Malvales</taxon>
        <taxon>Malvaceae</taxon>
        <taxon>Malvoideae</taxon>
        <taxon>Gossypium</taxon>
    </lineage>
</organism>
<dbReference type="EMBL" id="CM017700">
    <property type="protein sequence ID" value="TYG87759.1"/>
    <property type="molecule type" value="Genomic_DNA"/>
</dbReference>
<accession>A0A5D2E3C4</accession>
<keyword evidence="3" id="KW-1185">Reference proteome</keyword>
<sequence>MLREGRGDFFGNQKQKKNSRKFQQQKKYSHGPIPRSPPSYTRHHDRHATIIVAPRRSQAKKCASINKRKENSSKQAKKKVK</sequence>
<dbReference type="Proteomes" id="UP000323506">
    <property type="component" value="Chromosome A13"/>
</dbReference>
<protein>
    <submittedName>
        <fullName evidence="2">Uncharacterized protein</fullName>
    </submittedName>
</protein>
<dbReference type="AlphaFoldDB" id="A0A5D2E3C4"/>
<evidence type="ECO:0000256" key="1">
    <source>
        <dbReference type="SAM" id="MobiDB-lite"/>
    </source>
</evidence>
<reference evidence="2 3" key="1">
    <citation type="submission" date="2019-06" db="EMBL/GenBank/DDBJ databases">
        <title>WGS assembly of Gossypium darwinii.</title>
        <authorList>
            <person name="Chen Z.J."/>
            <person name="Sreedasyam A."/>
            <person name="Ando A."/>
            <person name="Song Q."/>
            <person name="De L."/>
            <person name="Hulse-Kemp A."/>
            <person name="Ding M."/>
            <person name="Ye W."/>
            <person name="Kirkbride R."/>
            <person name="Jenkins J."/>
            <person name="Plott C."/>
            <person name="Lovell J."/>
            <person name="Lin Y.-M."/>
            <person name="Vaughn R."/>
            <person name="Liu B."/>
            <person name="Li W."/>
            <person name="Simpson S."/>
            <person name="Scheffler B."/>
            <person name="Saski C."/>
            <person name="Grover C."/>
            <person name="Hu G."/>
            <person name="Conover J."/>
            <person name="Carlson J."/>
            <person name="Shu S."/>
            <person name="Boston L."/>
            <person name="Williams M."/>
            <person name="Peterson D."/>
            <person name="Mcgee K."/>
            <person name="Jones D."/>
            <person name="Wendel J."/>
            <person name="Stelly D."/>
            <person name="Grimwood J."/>
            <person name="Schmutz J."/>
        </authorList>
    </citation>
    <scope>NUCLEOTIDE SEQUENCE [LARGE SCALE GENOMIC DNA]</scope>
    <source>
        <strain evidence="2">1808015.09</strain>
    </source>
</reference>